<dbReference type="InterPro" id="IPR036047">
    <property type="entry name" value="F-box-like_dom_sf"/>
</dbReference>
<evidence type="ECO:0000313" key="3">
    <source>
        <dbReference type="Proteomes" id="UP000261480"/>
    </source>
</evidence>
<organism evidence="2 3">
    <name type="scientific">Poecilia mexicana</name>
    <dbReference type="NCBI Taxonomy" id="48701"/>
    <lineage>
        <taxon>Eukaryota</taxon>
        <taxon>Metazoa</taxon>
        <taxon>Chordata</taxon>
        <taxon>Craniata</taxon>
        <taxon>Vertebrata</taxon>
        <taxon>Euteleostomi</taxon>
        <taxon>Actinopterygii</taxon>
        <taxon>Neopterygii</taxon>
        <taxon>Teleostei</taxon>
        <taxon>Neoteleostei</taxon>
        <taxon>Acanthomorphata</taxon>
        <taxon>Ovalentaria</taxon>
        <taxon>Atherinomorphae</taxon>
        <taxon>Cyprinodontiformes</taxon>
        <taxon>Poeciliidae</taxon>
        <taxon>Poeciliinae</taxon>
        <taxon>Poecilia</taxon>
    </lineage>
</organism>
<dbReference type="STRING" id="48701.ENSPMEP00000022248"/>
<keyword evidence="3" id="KW-1185">Reference proteome</keyword>
<dbReference type="Gene3D" id="1.20.1280.50">
    <property type="match status" value="1"/>
</dbReference>
<evidence type="ECO:0000313" key="2">
    <source>
        <dbReference type="Ensembl" id="ENSPMEP00000022248.1"/>
    </source>
</evidence>
<dbReference type="Ensembl" id="ENSPMET00000013196.1">
    <property type="protein sequence ID" value="ENSPMEP00000022248.1"/>
    <property type="gene ID" value="ENSPMEG00000003033.1"/>
</dbReference>
<protein>
    <recommendedName>
        <fullName evidence="1">F-box domain-containing protein</fullName>
    </recommendedName>
</protein>
<accession>A0A3B3Y518</accession>
<dbReference type="Proteomes" id="UP000261480">
    <property type="component" value="Unplaced"/>
</dbReference>
<sequence length="71" mass="8381">GRTLWEMLPDVCLLHIFKYLSDGDRSRASLVCHHCHFSYKYVYFFNHSTLKIFTTLGKCVLTVLLFKTMPH</sequence>
<dbReference type="InterPro" id="IPR001810">
    <property type="entry name" value="F-box_dom"/>
</dbReference>
<dbReference type="Pfam" id="PF00646">
    <property type="entry name" value="F-box"/>
    <property type="match status" value="1"/>
</dbReference>
<name>A0A3B3Y518_9TELE</name>
<proteinExistence type="predicted"/>
<feature type="domain" description="F-box" evidence="1">
    <location>
        <begin position="5"/>
        <end position="36"/>
    </location>
</feature>
<dbReference type="AlphaFoldDB" id="A0A3B3Y518"/>
<dbReference type="SUPFAM" id="SSF81383">
    <property type="entry name" value="F-box domain"/>
    <property type="match status" value="1"/>
</dbReference>
<reference evidence="2" key="2">
    <citation type="submission" date="2025-09" db="UniProtKB">
        <authorList>
            <consortium name="Ensembl"/>
        </authorList>
    </citation>
    <scope>IDENTIFICATION</scope>
</reference>
<evidence type="ECO:0000259" key="1">
    <source>
        <dbReference type="Pfam" id="PF00646"/>
    </source>
</evidence>
<reference evidence="2" key="1">
    <citation type="submission" date="2025-08" db="UniProtKB">
        <authorList>
            <consortium name="Ensembl"/>
        </authorList>
    </citation>
    <scope>IDENTIFICATION</scope>
</reference>